<reference evidence="2" key="1">
    <citation type="journal article" date="2019" name="Int. J. Syst. Evol. Microbiol.">
        <title>The Global Catalogue of Microorganisms (GCM) 10K type strain sequencing project: providing services to taxonomists for standard genome sequencing and annotation.</title>
        <authorList>
            <consortium name="The Broad Institute Genomics Platform"/>
            <consortium name="The Broad Institute Genome Sequencing Center for Infectious Disease"/>
            <person name="Wu L."/>
            <person name="Ma J."/>
        </authorList>
    </citation>
    <scope>NUCLEOTIDE SEQUENCE [LARGE SCALE GENOMIC DNA]</scope>
    <source>
        <strain evidence="2">CCM 8391</strain>
    </source>
</reference>
<sequence length="89" mass="9373">MTGPEYANALAISTLPIIAAVRNGDVPALRAAVRTSLSITPPPGVDPYEALATVLAAQVDEDTTLSERLAWTRAFDPRVAAACQPRRTA</sequence>
<evidence type="ECO:0000313" key="2">
    <source>
        <dbReference type="Proteomes" id="UP001596302"/>
    </source>
</evidence>
<evidence type="ECO:0000313" key="1">
    <source>
        <dbReference type="EMBL" id="MFC5992910.1"/>
    </source>
</evidence>
<dbReference type="RefSeq" id="WP_379581946.1">
    <property type="nucleotide sequence ID" value="NZ_JBHSQW010000002.1"/>
</dbReference>
<gene>
    <name evidence="1" type="ORF">ACFQE5_01645</name>
</gene>
<accession>A0ABW1IWW3</accession>
<dbReference type="EMBL" id="JBHSQW010000002">
    <property type="protein sequence ID" value="MFC5992910.1"/>
    <property type="molecule type" value="Genomic_DNA"/>
</dbReference>
<name>A0ABW1IWW3_9PSEU</name>
<organism evidence="1 2">
    <name type="scientific">Pseudonocardia hispaniensis</name>
    <dbReference type="NCBI Taxonomy" id="904933"/>
    <lineage>
        <taxon>Bacteria</taxon>
        <taxon>Bacillati</taxon>
        <taxon>Actinomycetota</taxon>
        <taxon>Actinomycetes</taxon>
        <taxon>Pseudonocardiales</taxon>
        <taxon>Pseudonocardiaceae</taxon>
        <taxon>Pseudonocardia</taxon>
    </lineage>
</organism>
<dbReference type="Proteomes" id="UP001596302">
    <property type="component" value="Unassembled WGS sequence"/>
</dbReference>
<proteinExistence type="predicted"/>
<comment type="caution">
    <text evidence="1">The sequence shown here is derived from an EMBL/GenBank/DDBJ whole genome shotgun (WGS) entry which is preliminary data.</text>
</comment>
<keyword evidence="2" id="KW-1185">Reference proteome</keyword>
<protein>
    <submittedName>
        <fullName evidence="1">Uncharacterized protein</fullName>
    </submittedName>
</protein>